<dbReference type="RefSeq" id="XP_065662379.1">
    <property type="nucleotide sequence ID" value="XM_065806307.1"/>
</dbReference>
<dbReference type="Pfam" id="PF14291">
    <property type="entry name" value="DUF4371"/>
    <property type="match status" value="1"/>
</dbReference>
<keyword evidence="3" id="KW-1185">Reference proteome</keyword>
<feature type="domain" description="DUF4371" evidence="2">
    <location>
        <begin position="91"/>
        <end position="270"/>
    </location>
</feature>
<evidence type="ECO:0000313" key="4">
    <source>
        <dbReference type="RefSeq" id="XP_065662379.1"/>
    </source>
</evidence>
<protein>
    <submittedName>
        <fullName evidence="4">Uncharacterized protein LOC136084918</fullName>
    </submittedName>
</protein>
<dbReference type="GeneID" id="136084918"/>
<dbReference type="SUPFAM" id="SSF53098">
    <property type="entry name" value="Ribonuclease H-like"/>
    <property type="match status" value="1"/>
</dbReference>
<gene>
    <name evidence="4" type="primary">LOC136084918</name>
</gene>
<keyword evidence="1" id="KW-0472">Membrane</keyword>
<evidence type="ECO:0000259" key="2">
    <source>
        <dbReference type="Pfam" id="PF14291"/>
    </source>
</evidence>
<dbReference type="Proteomes" id="UP001652625">
    <property type="component" value="Chromosome 09"/>
</dbReference>
<organism evidence="3 4">
    <name type="scientific">Hydra vulgaris</name>
    <name type="common">Hydra</name>
    <name type="synonym">Hydra attenuata</name>
    <dbReference type="NCBI Taxonomy" id="6087"/>
    <lineage>
        <taxon>Eukaryota</taxon>
        <taxon>Metazoa</taxon>
        <taxon>Cnidaria</taxon>
        <taxon>Hydrozoa</taxon>
        <taxon>Hydroidolina</taxon>
        <taxon>Anthoathecata</taxon>
        <taxon>Aplanulata</taxon>
        <taxon>Hydridae</taxon>
        <taxon>Hydra</taxon>
    </lineage>
</organism>
<dbReference type="InterPro" id="IPR025398">
    <property type="entry name" value="DUF4371"/>
</dbReference>
<accession>A0ABM4CKT4</accession>
<dbReference type="PANTHER" id="PTHR45749:SF35">
    <property type="entry name" value="AC-LIKE TRANSPOSASE-RELATED"/>
    <property type="match status" value="1"/>
</dbReference>
<dbReference type="PANTHER" id="PTHR45749">
    <property type="match status" value="1"/>
</dbReference>
<evidence type="ECO:0000256" key="1">
    <source>
        <dbReference type="SAM" id="Phobius"/>
    </source>
</evidence>
<evidence type="ECO:0000313" key="3">
    <source>
        <dbReference type="Proteomes" id="UP001652625"/>
    </source>
</evidence>
<keyword evidence="1" id="KW-1133">Transmembrane helix</keyword>
<name>A0ABM4CKT4_HYDVU</name>
<keyword evidence="1" id="KW-0812">Transmembrane</keyword>
<feature type="transmembrane region" description="Helical" evidence="1">
    <location>
        <begin position="393"/>
        <end position="411"/>
    </location>
</feature>
<dbReference type="InterPro" id="IPR012337">
    <property type="entry name" value="RNaseH-like_sf"/>
</dbReference>
<reference evidence="4" key="1">
    <citation type="submission" date="2025-08" db="UniProtKB">
        <authorList>
            <consortium name="RefSeq"/>
        </authorList>
    </citation>
    <scope>IDENTIFICATION</scope>
</reference>
<proteinExistence type="predicted"/>
<sequence length="414" mass="47679">MWPARITDSIRQVLVVKGPVQIKNINFSIDSSLGRRFTIVNYKIKLPNGEDIDRDWLVYSITKNSVFCNTIDSQHQRMIQAEADHWYAVLKRLVCIVQFLGTQGLAFRRTSETVFKENNGNFLKLVEHISKFDTVLSEHLRRITAKETHVHYLSKKIQNAFIVLLSCKVTEHIVCELKKALYYSRILDCTPDVSRKEQMNLVVRFVYPGEEVNIREHFLGFVQVSDTSSLPIHGQGLTACLLDELSKKGISLQNMRRQGYDNGSNMKGKNVGVQKRILDLSPRVFFVPCGSHSLNLVVNDAALSYTLAVNFFNNIHELYNFFSGSNHRWNILTNHVTNLTVKPLSESRWESRIDALKPLRFHIDEIYDAVYESTLDSKIDAFGIAKKITDFKFLCYLVTWYVVLFIINLVSKTF</sequence>